<dbReference type="InterPro" id="IPR037233">
    <property type="entry name" value="CcmK-like_sf"/>
</dbReference>
<feature type="domain" description="BMC" evidence="4">
    <location>
        <begin position="3"/>
        <end position="88"/>
    </location>
</feature>
<protein>
    <submittedName>
        <fullName evidence="5">Carbon dioxide concentrating mechanism/carboxysome shell protein</fullName>
    </submittedName>
</protein>
<comment type="subcellular location">
    <subcellularLocation>
        <location evidence="1">Bacterial microcompartment</location>
    </subcellularLocation>
</comment>
<organism evidence="5 6">
    <name type="scientific">Schinkia azotoformans MEV2011</name>
    <dbReference type="NCBI Taxonomy" id="1348973"/>
    <lineage>
        <taxon>Bacteria</taxon>
        <taxon>Bacillati</taxon>
        <taxon>Bacillota</taxon>
        <taxon>Bacilli</taxon>
        <taxon>Bacillales</taxon>
        <taxon>Bacillaceae</taxon>
        <taxon>Calidifontibacillus/Schinkia group</taxon>
        <taxon>Schinkia</taxon>
    </lineage>
</organism>
<dbReference type="CDD" id="cd07045">
    <property type="entry name" value="BMC_CcmK_like"/>
    <property type="match status" value="1"/>
</dbReference>
<keyword evidence="2" id="KW-1283">Bacterial microcompartment</keyword>
<comment type="caution">
    <text evidence="5">The sequence shown here is derived from an EMBL/GenBank/DDBJ whole genome shotgun (WGS) entry which is preliminary data.</text>
</comment>
<evidence type="ECO:0000256" key="2">
    <source>
        <dbReference type="ARBA" id="ARBA00024446"/>
    </source>
</evidence>
<evidence type="ECO:0000313" key="5">
    <source>
        <dbReference type="EMBL" id="KEF36836.1"/>
    </source>
</evidence>
<evidence type="ECO:0000256" key="3">
    <source>
        <dbReference type="PROSITE-ProRule" id="PRU01278"/>
    </source>
</evidence>
<proteinExistence type="inferred from homology"/>
<dbReference type="PANTHER" id="PTHR33941:SF11">
    <property type="entry name" value="BACTERIAL MICROCOMPARTMENT SHELL PROTEIN PDUJ"/>
    <property type="match status" value="1"/>
</dbReference>
<dbReference type="PROSITE" id="PS51930">
    <property type="entry name" value="BMC_2"/>
    <property type="match status" value="1"/>
</dbReference>
<sequence length="201" mass="21469">MQALGMIETVGLAAAIEAADTAVKSANVALVGYELTKGGGMVTVKFEGDVAAVKAAVEAGAIAAERIGKVFSKHIIPRPGNGVDKIVYSNETVGQGNPCQEHKPNTVEHSTSLGLTEVEGEPSLEDTASDFSAEVPEEARLTDQQIMEENQSFLEDAGEADEERNGLIEVCNICNDPKCPRRKGDLKSTCIHYKKLRRNAQ</sequence>
<dbReference type="Gene3D" id="3.30.70.1710">
    <property type="match status" value="1"/>
</dbReference>
<name>A0A072NH29_SCHAZ</name>
<dbReference type="Proteomes" id="UP000027936">
    <property type="component" value="Unassembled WGS sequence"/>
</dbReference>
<dbReference type="Pfam" id="PF00936">
    <property type="entry name" value="BMC"/>
    <property type="match status" value="1"/>
</dbReference>
<evidence type="ECO:0000259" key="4">
    <source>
        <dbReference type="PROSITE" id="PS51930"/>
    </source>
</evidence>
<dbReference type="EMBL" id="JJRY01000021">
    <property type="protein sequence ID" value="KEF36836.1"/>
    <property type="molecule type" value="Genomic_DNA"/>
</dbReference>
<comment type="similarity">
    <text evidence="3">Belongs to the bacterial microcompartments protein family.</text>
</comment>
<dbReference type="PANTHER" id="PTHR33941">
    <property type="entry name" value="PROPANEDIOL UTILIZATION PROTEIN PDUA"/>
    <property type="match status" value="1"/>
</dbReference>
<dbReference type="AlphaFoldDB" id="A0A072NH29"/>
<dbReference type="GO" id="GO:0031469">
    <property type="term" value="C:bacterial microcompartment"/>
    <property type="evidence" value="ECO:0007669"/>
    <property type="project" value="UniProtKB-SubCell"/>
</dbReference>
<accession>A0A072NH29</accession>
<dbReference type="SMART" id="SM00877">
    <property type="entry name" value="BMC"/>
    <property type="match status" value="1"/>
</dbReference>
<evidence type="ECO:0000256" key="1">
    <source>
        <dbReference type="ARBA" id="ARBA00024322"/>
    </source>
</evidence>
<gene>
    <name evidence="5" type="ORF">M670_03918</name>
</gene>
<reference evidence="5 6" key="1">
    <citation type="submission" date="2014-04" db="EMBL/GenBank/DDBJ databases">
        <title>Draft genome sequence of Bacillus azotoformans MEV2011, a (co-) denitrifying strain unable to grow in the presence of oxygen.</title>
        <authorList>
            <person name="Nielsen M."/>
            <person name="Schreiber L."/>
            <person name="Finster K."/>
            <person name="Schramm A."/>
        </authorList>
    </citation>
    <scope>NUCLEOTIDE SEQUENCE [LARGE SCALE GENOMIC DNA]</scope>
    <source>
        <strain evidence="5 6">MEV2011</strain>
    </source>
</reference>
<dbReference type="SUPFAM" id="SSF143414">
    <property type="entry name" value="CcmK-like"/>
    <property type="match status" value="1"/>
</dbReference>
<dbReference type="InterPro" id="IPR044872">
    <property type="entry name" value="CcmK/CsoS1_BMC"/>
</dbReference>
<dbReference type="RefSeq" id="WP_051678301.1">
    <property type="nucleotide sequence ID" value="NZ_JJRY01000021.1"/>
</dbReference>
<dbReference type="PATRIC" id="fig|1348973.3.peg.3801"/>
<dbReference type="InterPro" id="IPR050575">
    <property type="entry name" value="BMC_shell"/>
</dbReference>
<evidence type="ECO:0000313" key="6">
    <source>
        <dbReference type="Proteomes" id="UP000027936"/>
    </source>
</evidence>
<dbReference type="InterPro" id="IPR000249">
    <property type="entry name" value="BMC_dom"/>
</dbReference>